<dbReference type="Proteomes" id="UP000248749">
    <property type="component" value="Unassembled WGS sequence"/>
</dbReference>
<keyword evidence="2" id="KW-1185">Reference proteome</keyword>
<proteinExistence type="predicted"/>
<comment type="caution">
    <text evidence="1">The sequence shown here is derived from an EMBL/GenBank/DDBJ whole genome shotgun (WGS) entry which is preliminary data.</text>
</comment>
<name>A0A2W2D4E6_9ACTN</name>
<dbReference type="OrthoDB" id="3392713at2"/>
<dbReference type="AlphaFoldDB" id="A0A2W2D4E6"/>
<accession>A0A2W2D4E6</accession>
<evidence type="ECO:0000313" key="2">
    <source>
        <dbReference type="Proteomes" id="UP000248749"/>
    </source>
</evidence>
<evidence type="ECO:0000313" key="1">
    <source>
        <dbReference type="EMBL" id="PZF98528.1"/>
    </source>
</evidence>
<reference evidence="1 2" key="1">
    <citation type="submission" date="2018-01" db="EMBL/GenBank/DDBJ databases">
        <title>Draft genome sequence of Salinispora sp. 13K206.</title>
        <authorList>
            <person name="Sahin N."/>
            <person name="Saygin H."/>
            <person name="Ay H."/>
        </authorList>
    </citation>
    <scope>NUCLEOTIDE SEQUENCE [LARGE SCALE GENOMIC DNA]</scope>
    <source>
        <strain evidence="1 2">13K206</strain>
    </source>
</reference>
<sequence>MTAPVMTTGELQARVNRGIAWLDANHPDWWKADRPDQAGPWEGGGPIDVDELVMSHNCYCVLGQLLGNYYRAPISVDEAVAFGFDTAIGATAPNPDITEVDAAMADEFDALRELWIRVIEQRRAEVTGRG</sequence>
<protein>
    <submittedName>
        <fullName evidence="1">Uncharacterized protein</fullName>
    </submittedName>
</protein>
<organism evidence="1 2">
    <name type="scientific">Micromonospora deserti</name>
    <dbReference type="NCBI Taxonomy" id="2070366"/>
    <lineage>
        <taxon>Bacteria</taxon>
        <taxon>Bacillati</taxon>
        <taxon>Actinomycetota</taxon>
        <taxon>Actinomycetes</taxon>
        <taxon>Micromonosporales</taxon>
        <taxon>Micromonosporaceae</taxon>
        <taxon>Micromonospora</taxon>
    </lineage>
</organism>
<dbReference type="RefSeq" id="WP_111134519.1">
    <property type="nucleotide sequence ID" value="NZ_POUB01000074.1"/>
</dbReference>
<dbReference type="EMBL" id="POUB01000074">
    <property type="protein sequence ID" value="PZF98528.1"/>
    <property type="molecule type" value="Genomic_DNA"/>
</dbReference>
<gene>
    <name evidence="1" type="ORF">C1I99_13285</name>
</gene>